<comment type="caution">
    <text evidence="1">The sequence shown here is derived from an EMBL/GenBank/DDBJ whole genome shotgun (WGS) entry which is preliminary data.</text>
</comment>
<dbReference type="InterPro" id="IPR032675">
    <property type="entry name" value="LRR_dom_sf"/>
</dbReference>
<dbReference type="Proteomes" id="UP000583929">
    <property type="component" value="Unassembled WGS sequence"/>
</dbReference>
<evidence type="ECO:0000313" key="1">
    <source>
        <dbReference type="EMBL" id="KAF4346160.1"/>
    </source>
</evidence>
<organism evidence="1 2">
    <name type="scientific">Cannabis sativa</name>
    <name type="common">Hemp</name>
    <name type="synonym">Marijuana</name>
    <dbReference type="NCBI Taxonomy" id="3483"/>
    <lineage>
        <taxon>Eukaryota</taxon>
        <taxon>Viridiplantae</taxon>
        <taxon>Streptophyta</taxon>
        <taxon>Embryophyta</taxon>
        <taxon>Tracheophyta</taxon>
        <taxon>Spermatophyta</taxon>
        <taxon>Magnoliopsida</taxon>
        <taxon>eudicotyledons</taxon>
        <taxon>Gunneridae</taxon>
        <taxon>Pentapetalae</taxon>
        <taxon>rosids</taxon>
        <taxon>fabids</taxon>
        <taxon>Rosales</taxon>
        <taxon>Cannabaceae</taxon>
        <taxon>Cannabis</taxon>
    </lineage>
</organism>
<dbReference type="AlphaFoldDB" id="A0A7J6DK28"/>
<proteinExistence type="predicted"/>
<accession>A0A7J6DK28</accession>
<dbReference type="EMBL" id="JAATIQ010001135">
    <property type="protein sequence ID" value="KAF4346160.1"/>
    <property type="molecule type" value="Genomic_DNA"/>
</dbReference>
<name>A0A7J6DK28_CANSA</name>
<gene>
    <name evidence="1" type="ORF">G4B88_023415</name>
</gene>
<dbReference type="Gene3D" id="3.80.10.10">
    <property type="entry name" value="Ribonuclease Inhibitor"/>
    <property type="match status" value="1"/>
</dbReference>
<protein>
    <recommendedName>
        <fullName evidence="3">Disease resistance protein</fullName>
    </recommendedName>
</protein>
<feature type="non-terminal residue" evidence="1">
    <location>
        <position position="1"/>
    </location>
</feature>
<reference evidence="1 2" key="1">
    <citation type="journal article" date="2020" name="bioRxiv">
        <title>Sequence and annotation of 42 cannabis genomes reveals extensive copy number variation in cannabinoid synthesis and pathogen resistance genes.</title>
        <authorList>
            <person name="Mckernan K.J."/>
            <person name="Helbert Y."/>
            <person name="Kane L.T."/>
            <person name="Ebling H."/>
            <person name="Zhang L."/>
            <person name="Liu B."/>
            <person name="Eaton Z."/>
            <person name="Mclaughlin S."/>
            <person name="Kingan S."/>
            <person name="Baybayan P."/>
            <person name="Concepcion G."/>
            <person name="Jordan M."/>
            <person name="Riva A."/>
            <person name="Barbazuk W."/>
            <person name="Harkins T."/>
        </authorList>
    </citation>
    <scope>NUCLEOTIDE SEQUENCE [LARGE SCALE GENOMIC DNA]</scope>
    <source>
        <strain evidence="2">cv. Jamaican Lion 4</strain>
        <tissue evidence="1">Leaf</tissue>
    </source>
</reference>
<keyword evidence="2" id="KW-1185">Reference proteome</keyword>
<dbReference type="SUPFAM" id="SSF52058">
    <property type="entry name" value="L domain-like"/>
    <property type="match status" value="1"/>
</dbReference>
<evidence type="ECO:0008006" key="3">
    <source>
        <dbReference type="Google" id="ProtNLM"/>
    </source>
</evidence>
<evidence type="ECO:0000313" key="2">
    <source>
        <dbReference type="Proteomes" id="UP000583929"/>
    </source>
</evidence>
<sequence length="203" mass="23890">MNNSSKFSHKVRHFSYMQDCAKANDPKEFEELFKAKCLRTILWQQEWSFIEGGVFPRLKNLQFKWCERLKVSLLADHFPSLTELEIVDCEELIPLLLPRAQLMEAPMITYEIYVINGNNHILNSGPTKTPYRYYKLVFGSVSHMKAHTLEFNNLEKFEEWSFMEGGVFPHLKNLKFFDCNRLKVTLLGDYFPSLTELVIHNSE</sequence>